<keyword evidence="1" id="KW-0732">Signal</keyword>
<accession>A0A4C1VU22</accession>
<organism evidence="2 3">
    <name type="scientific">Eumeta variegata</name>
    <name type="common">Bagworm moth</name>
    <name type="synonym">Eumeta japonica</name>
    <dbReference type="NCBI Taxonomy" id="151549"/>
    <lineage>
        <taxon>Eukaryota</taxon>
        <taxon>Metazoa</taxon>
        <taxon>Ecdysozoa</taxon>
        <taxon>Arthropoda</taxon>
        <taxon>Hexapoda</taxon>
        <taxon>Insecta</taxon>
        <taxon>Pterygota</taxon>
        <taxon>Neoptera</taxon>
        <taxon>Endopterygota</taxon>
        <taxon>Lepidoptera</taxon>
        <taxon>Glossata</taxon>
        <taxon>Ditrysia</taxon>
        <taxon>Tineoidea</taxon>
        <taxon>Psychidae</taxon>
        <taxon>Oiketicinae</taxon>
        <taxon>Eumeta</taxon>
    </lineage>
</organism>
<dbReference type="EMBL" id="BGZK01000407">
    <property type="protein sequence ID" value="GBP41842.1"/>
    <property type="molecule type" value="Genomic_DNA"/>
</dbReference>
<keyword evidence="3" id="KW-1185">Reference proteome</keyword>
<protein>
    <recommendedName>
        <fullName evidence="4">Secreted protein</fullName>
    </recommendedName>
</protein>
<name>A0A4C1VU22_EUMVA</name>
<feature type="signal peptide" evidence="1">
    <location>
        <begin position="1"/>
        <end position="26"/>
    </location>
</feature>
<evidence type="ECO:0000313" key="2">
    <source>
        <dbReference type="EMBL" id="GBP41842.1"/>
    </source>
</evidence>
<comment type="caution">
    <text evidence="2">The sequence shown here is derived from an EMBL/GenBank/DDBJ whole genome shotgun (WGS) entry which is preliminary data.</text>
</comment>
<evidence type="ECO:0000313" key="3">
    <source>
        <dbReference type="Proteomes" id="UP000299102"/>
    </source>
</evidence>
<gene>
    <name evidence="2" type="ORF">EVAR_86812_1</name>
</gene>
<dbReference type="Proteomes" id="UP000299102">
    <property type="component" value="Unassembled WGS sequence"/>
</dbReference>
<sequence>MISIPPLTLIRVALLIFGPTLDSAIGHVFVLDEAGATDKIEIRVLRIWVCKDSLSLIDASPRRVHEDSRVFVQKYRAQAHAASHIVDHLDPITLCGSFDRTASFAVKGH</sequence>
<dbReference type="AlphaFoldDB" id="A0A4C1VU22"/>
<evidence type="ECO:0008006" key="4">
    <source>
        <dbReference type="Google" id="ProtNLM"/>
    </source>
</evidence>
<reference evidence="2 3" key="1">
    <citation type="journal article" date="2019" name="Commun. Biol.">
        <title>The bagworm genome reveals a unique fibroin gene that provides high tensile strength.</title>
        <authorList>
            <person name="Kono N."/>
            <person name="Nakamura H."/>
            <person name="Ohtoshi R."/>
            <person name="Tomita M."/>
            <person name="Numata K."/>
            <person name="Arakawa K."/>
        </authorList>
    </citation>
    <scope>NUCLEOTIDE SEQUENCE [LARGE SCALE GENOMIC DNA]</scope>
</reference>
<evidence type="ECO:0000256" key="1">
    <source>
        <dbReference type="SAM" id="SignalP"/>
    </source>
</evidence>
<feature type="chain" id="PRO_5020038670" description="Secreted protein" evidence="1">
    <location>
        <begin position="27"/>
        <end position="109"/>
    </location>
</feature>
<proteinExistence type="predicted"/>